<gene>
    <name evidence="10" type="ORF">KHLLAP_LOCUS3179</name>
</gene>
<evidence type="ECO:0000256" key="9">
    <source>
        <dbReference type="SAM" id="Phobius"/>
    </source>
</evidence>
<evidence type="ECO:0000256" key="6">
    <source>
        <dbReference type="ARBA" id="ARBA00022989"/>
    </source>
</evidence>
<feature type="region of interest" description="Disordered" evidence="8">
    <location>
        <begin position="1"/>
        <end position="26"/>
    </location>
</feature>
<feature type="transmembrane region" description="Helical" evidence="9">
    <location>
        <begin position="197"/>
        <end position="216"/>
    </location>
</feature>
<comment type="caution">
    <text evidence="10">The sequence shown here is derived from an EMBL/GenBank/DDBJ whole genome shotgun (WGS) entry which is preliminary data.</text>
</comment>
<organism evidence="10 11">
    <name type="scientific">Anthostomella pinea</name>
    <dbReference type="NCBI Taxonomy" id="933095"/>
    <lineage>
        <taxon>Eukaryota</taxon>
        <taxon>Fungi</taxon>
        <taxon>Dikarya</taxon>
        <taxon>Ascomycota</taxon>
        <taxon>Pezizomycotina</taxon>
        <taxon>Sordariomycetes</taxon>
        <taxon>Xylariomycetidae</taxon>
        <taxon>Xylariales</taxon>
        <taxon>Xylariaceae</taxon>
        <taxon>Anthostomella</taxon>
    </lineage>
</organism>
<keyword evidence="7 9" id="KW-0472">Membrane</keyword>
<keyword evidence="3" id="KW-0337">GPI-anchor biosynthesis</keyword>
<dbReference type="AlphaFoldDB" id="A0AAI8YFD1"/>
<dbReference type="InterPro" id="IPR009580">
    <property type="entry name" value="GPI_biosynthesis_protein_Pig-F"/>
</dbReference>
<evidence type="ECO:0000256" key="8">
    <source>
        <dbReference type="SAM" id="MobiDB-lite"/>
    </source>
</evidence>
<keyword evidence="11" id="KW-1185">Reference proteome</keyword>
<evidence type="ECO:0000313" key="10">
    <source>
        <dbReference type="EMBL" id="CAJ2502711.1"/>
    </source>
</evidence>
<evidence type="ECO:0000256" key="3">
    <source>
        <dbReference type="ARBA" id="ARBA00022502"/>
    </source>
</evidence>
<feature type="transmembrane region" description="Helical" evidence="9">
    <location>
        <begin position="78"/>
        <end position="99"/>
    </location>
</feature>
<proteinExistence type="predicted"/>
<evidence type="ECO:0000256" key="1">
    <source>
        <dbReference type="ARBA" id="ARBA00004477"/>
    </source>
</evidence>
<dbReference type="GO" id="GO:0005789">
    <property type="term" value="C:endoplasmic reticulum membrane"/>
    <property type="evidence" value="ECO:0007669"/>
    <property type="project" value="UniProtKB-SubCell"/>
</dbReference>
<reference evidence="10" key="1">
    <citation type="submission" date="2023-10" db="EMBL/GenBank/DDBJ databases">
        <authorList>
            <person name="Hackl T."/>
        </authorList>
    </citation>
    <scope>NUCLEOTIDE SEQUENCE</scope>
</reference>
<comment type="pathway">
    <text evidence="2">Glycolipid biosynthesis; glycosylphosphatidylinositol-anchor biosynthesis.</text>
</comment>
<name>A0AAI8YFD1_9PEZI</name>
<keyword evidence="5" id="KW-0256">Endoplasmic reticulum</keyword>
<dbReference type="Proteomes" id="UP001295740">
    <property type="component" value="Unassembled WGS sequence"/>
</dbReference>
<evidence type="ECO:0000313" key="11">
    <source>
        <dbReference type="Proteomes" id="UP001295740"/>
    </source>
</evidence>
<accession>A0AAI8YFD1</accession>
<evidence type="ECO:0000256" key="5">
    <source>
        <dbReference type="ARBA" id="ARBA00022824"/>
    </source>
</evidence>
<evidence type="ECO:0000256" key="7">
    <source>
        <dbReference type="ARBA" id="ARBA00023136"/>
    </source>
</evidence>
<sequence length="255" mass="26876">MPLIDPVTMSQPAGKAGATQSTKAKDSVSLTQPVPIMPSSQAQAVKHVHPVILLSFFLLRFNALVADPVSTMTTSLPVVLAIQAAYTIICLPAVGSQAAKPAKKLRPGEKKKPGSEGAGSNIAVTTLVALMLSIVAAVVLHVVLVLFGAPFLTHLPQTFLCSLQLSVLGLFPLFYTRGVSNKEWLEILSASAPFDEAFGGMIGASVGAWLGAVPIPLDWDREWQKWPVTILCGIYAGYVVGKLLGGTVAFGKRFG</sequence>
<keyword evidence="4 9" id="KW-0812">Transmembrane</keyword>
<feature type="transmembrane region" description="Helical" evidence="9">
    <location>
        <begin position="228"/>
        <end position="250"/>
    </location>
</feature>
<evidence type="ECO:0000256" key="4">
    <source>
        <dbReference type="ARBA" id="ARBA00022692"/>
    </source>
</evidence>
<dbReference type="GO" id="GO:0006506">
    <property type="term" value="P:GPI anchor biosynthetic process"/>
    <property type="evidence" value="ECO:0007669"/>
    <property type="project" value="UniProtKB-KW"/>
</dbReference>
<dbReference type="EMBL" id="CAUWAG010000004">
    <property type="protein sequence ID" value="CAJ2502711.1"/>
    <property type="molecule type" value="Genomic_DNA"/>
</dbReference>
<keyword evidence="6 9" id="KW-1133">Transmembrane helix</keyword>
<evidence type="ECO:0000256" key="2">
    <source>
        <dbReference type="ARBA" id="ARBA00004687"/>
    </source>
</evidence>
<protein>
    <submittedName>
        <fullName evidence="10">Uu.00g101050.m01.CDS01</fullName>
    </submittedName>
</protein>
<feature type="transmembrane region" description="Helical" evidence="9">
    <location>
        <begin position="155"/>
        <end position="176"/>
    </location>
</feature>
<feature type="transmembrane region" description="Helical" evidence="9">
    <location>
        <begin position="120"/>
        <end position="149"/>
    </location>
</feature>
<dbReference type="Pfam" id="PF06699">
    <property type="entry name" value="PIG-F"/>
    <property type="match status" value="1"/>
</dbReference>
<comment type="subcellular location">
    <subcellularLocation>
        <location evidence="1">Endoplasmic reticulum membrane</location>
        <topology evidence="1">Multi-pass membrane protein</topology>
    </subcellularLocation>
</comment>